<comment type="caution">
    <text evidence="1">The sequence shown here is derived from an EMBL/GenBank/DDBJ whole genome shotgun (WGS) entry which is preliminary data.</text>
</comment>
<dbReference type="Proteomes" id="UP000314294">
    <property type="component" value="Unassembled WGS sequence"/>
</dbReference>
<dbReference type="AlphaFoldDB" id="A0A4Z2FBX7"/>
<evidence type="ECO:0000313" key="1">
    <source>
        <dbReference type="EMBL" id="TNN38284.1"/>
    </source>
</evidence>
<proteinExistence type="predicted"/>
<reference evidence="1 2" key="1">
    <citation type="submission" date="2019-03" db="EMBL/GenBank/DDBJ databases">
        <title>First draft genome of Liparis tanakae, snailfish: a comprehensive survey of snailfish specific genes.</title>
        <authorList>
            <person name="Kim W."/>
            <person name="Song I."/>
            <person name="Jeong J.-H."/>
            <person name="Kim D."/>
            <person name="Kim S."/>
            <person name="Ryu S."/>
            <person name="Song J.Y."/>
            <person name="Lee S.K."/>
        </authorList>
    </citation>
    <scope>NUCLEOTIDE SEQUENCE [LARGE SCALE GENOMIC DNA]</scope>
    <source>
        <tissue evidence="1">Muscle</tissue>
    </source>
</reference>
<keyword evidence="2" id="KW-1185">Reference proteome</keyword>
<organism evidence="1 2">
    <name type="scientific">Liparis tanakae</name>
    <name type="common">Tanaka's snailfish</name>
    <dbReference type="NCBI Taxonomy" id="230148"/>
    <lineage>
        <taxon>Eukaryota</taxon>
        <taxon>Metazoa</taxon>
        <taxon>Chordata</taxon>
        <taxon>Craniata</taxon>
        <taxon>Vertebrata</taxon>
        <taxon>Euteleostomi</taxon>
        <taxon>Actinopterygii</taxon>
        <taxon>Neopterygii</taxon>
        <taxon>Teleostei</taxon>
        <taxon>Neoteleostei</taxon>
        <taxon>Acanthomorphata</taxon>
        <taxon>Eupercaria</taxon>
        <taxon>Perciformes</taxon>
        <taxon>Cottioidei</taxon>
        <taxon>Cottales</taxon>
        <taxon>Liparidae</taxon>
        <taxon>Liparis</taxon>
    </lineage>
</organism>
<accession>A0A4Z2FBX7</accession>
<dbReference type="EMBL" id="SRLO01001387">
    <property type="protein sequence ID" value="TNN38284.1"/>
    <property type="molecule type" value="Genomic_DNA"/>
</dbReference>
<name>A0A4Z2FBX7_9TELE</name>
<gene>
    <name evidence="1" type="ORF">EYF80_051556</name>
</gene>
<sequence>MPLGQHRSDLQEPTTETRAAITAELTCCAETGGDLGQTRALCVTPGGVWQDRGGGVVLLDGLMRFSFCRRLQNQTRITSFSMVSWSAMSRISSEVGFWFWRRKRARG</sequence>
<protein>
    <submittedName>
        <fullName evidence="1">Uncharacterized protein</fullName>
    </submittedName>
</protein>
<evidence type="ECO:0000313" key="2">
    <source>
        <dbReference type="Proteomes" id="UP000314294"/>
    </source>
</evidence>